<evidence type="ECO:0000256" key="2">
    <source>
        <dbReference type="ARBA" id="ARBA00022771"/>
    </source>
</evidence>
<dbReference type="Pfam" id="PF01753">
    <property type="entry name" value="zf-MYND"/>
    <property type="match status" value="1"/>
</dbReference>
<organism evidence="6 7">
    <name type="scientific">Rhizophlyctis rosea</name>
    <dbReference type="NCBI Taxonomy" id="64517"/>
    <lineage>
        <taxon>Eukaryota</taxon>
        <taxon>Fungi</taxon>
        <taxon>Fungi incertae sedis</taxon>
        <taxon>Chytridiomycota</taxon>
        <taxon>Chytridiomycota incertae sedis</taxon>
        <taxon>Chytridiomycetes</taxon>
        <taxon>Rhizophlyctidales</taxon>
        <taxon>Rhizophlyctidaceae</taxon>
        <taxon>Rhizophlyctis</taxon>
    </lineage>
</organism>
<dbReference type="GO" id="GO:0008270">
    <property type="term" value="F:zinc ion binding"/>
    <property type="evidence" value="ECO:0007669"/>
    <property type="project" value="UniProtKB-KW"/>
</dbReference>
<dbReference type="Proteomes" id="UP001212841">
    <property type="component" value="Unassembled WGS sequence"/>
</dbReference>
<evidence type="ECO:0000313" key="7">
    <source>
        <dbReference type="Proteomes" id="UP001212841"/>
    </source>
</evidence>
<dbReference type="PROSITE" id="PS50865">
    <property type="entry name" value="ZF_MYND_2"/>
    <property type="match status" value="1"/>
</dbReference>
<comment type="caution">
    <text evidence="6">The sequence shown here is derived from an EMBL/GenBank/DDBJ whole genome shotgun (WGS) entry which is preliminary data.</text>
</comment>
<evidence type="ECO:0000259" key="5">
    <source>
        <dbReference type="PROSITE" id="PS50865"/>
    </source>
</evidence>
<evidence type="ECO:0000256" key="3">
    <source>
        <dbReference type="ARBA" id="ARBA00022833"/>
    </source>
</evidence>
<dbReference type="AlphaFoldDB" id="A0AAD5SH44"/>
<accession>A0AAD5SH44</accession>
<name>A0AAD5SH44_9FUNG</name>
<sequence>MLRATCEIDLHLTANVDRRPITVLTHRVPEQPKEDLPPSFISGLNHKCHHCKRDASRVDRLSLCSKCKLVRYCSKEHQRCDWFKHREECEMIEQGVKLVAGEEKRLLPWGLGYKQYLAYEGFEQDRKATDGEVAPIGRPDETIKGKYSKFPYFPYNYCLKRRLHLHLFHLVPTLDSFCARQPSTSSVSAKTKCYDFLKWYITIAPTYNFTNLSLPFLDIHNADALKSIDYITQGNWMDLDLSVLVAMTLLKLRIGIILRNRAGQEDQDFASAIIAANPALHKIDRFEILEPQVEVLYGLVKKRNKHFWPILLAEENVIMMDGFNLRASLDTGLERGGVDEAKACVADAWEAFRDQEGLVEMVRRGVMEM</sequence>
<dbReference type="EMBL" id="JADGJD010000154">
    <property type="protein sequence ID" value="KAJ3054173.1"/>
    <property type="molecule type" value="Genomic_DNA"/>
</dbReference>
<dbReference type="SUPFAM" id="SSF144232">
    <property type="entry name" value="HIT/MYND zinc finger-like"/>
    <property type="match status" value="1"/>
</dbReference>
<keyword evidence="7" id="KW-1185">Reference proteome</keyword>
<keyword evidence="1" id="KW-0479">Metal-binding</keyword>
<proteinExistence type="predicted"/>
<reference evidence="6" key="1">
    <citation type="submission" date="2020-05" db="EMBL/GenBank/DDBJ databases">
        <title>Phylogenomic resolution of chytrid fungi.</title>
        <authorList>
            <person name="Stajich J.E."/>
            <person name="Amses K."/>
            <person name="Simmons R."/>
            <person name="Seto K."/>
            <person name="Myers J."/>
            <person name="Bonds A."/>
            <person name="Quandt C.A."/>
            <person name="Barry K."/>
            <person name="Liu P."/>
            <person name="Grigoriev I."/>
            <person name="Longcore J.E."/>
            <person name="James T.Y."/>
        </authorList>
    </citation>
    <scope>NUCLEOTIDE SEQUENCE</scope>
    <source>
        <strain evidence="6">JEL0318</strain>
    </source>
</reference>
<dbReference type="Gene3D" id="6.10.140.2220">
    <property type="match status" value="1"/>
</dbReference>
<keyword evidence="3" id="KW-0862">Zinc</keyword>
<dbReference type="InterPro" id="IPR002893">
    <property type="entry name" value="Znf_MYND"/>
</dbReference>
<evidence type="ECO:0000256" key="4">
    <source>
        <dbReference type="PROSITE-ProRule" id="PRU00134"/>
    </source>
</evidence>
<evidence type="ECO:0000313" key="6">
    <source>
        <dbReference type="EMBL" id="KAJ3054173.1"/>
    </source>
</evidence>
<keyword evidence="2 4" id="KW-0863">Zinc-finger</keyword>
<protein>
    <recommendedName>
        <fullName evidence="5">MYND-type domain-containing protein</fullName>
    </recommendedName>
</protein>
<feature type="domain" description="MYND-type" evidence="5">
    <location>
        <begin position="48"/>
        <end position="89"/>
    </location>
</feature>
<evidence type="ECO:0000256" key="1">
    <source>
        <dbReference type="ARBA" id="ARBA00022723"/>
    </source>
</evidence>
<gene>
    <name evidence="6" type="ORF">HK097_002495</name>
</gene>